<evidence type="ECO:0000256" key="2">
    <source>
        <dbReference type="PROSITE-ProRule" id="PRU00103"/>
    </source>
</evidence>
<dbReference type="InterPro" id="IPR016024">
    <property type="entry name" value="ARM-type_fold"/>
</dbReference>
<dbReference type="Gene3D" id="1.25.10.10">
    <property type="entry name" value="Leucine-rich Repeat Variant"/>
    <property type="match status" value="1"/>
</dbReference>
<dbReference type="Pfam" id="PF02985">
    <property type="entry name" value="HEAT"/>
    <property type="match status" value="1"/>
</dbReference>
<dbReference type="InterPro" id="IPR000357">
    <property type="entry name" value="HEAT"/>
</dbReference>
<dbReference type="Proteomes" id="UP001479436">
    <property type="component" value="Unassembled WGS sequence"/>
</dbReference>
<evidence type="ECO:0000256" key="1">
    <source>
        <dbReference type="ARBA" id="ARBA00022737"/>
    </source>
</evidence>
<dbReference type="InterPro" id="IPR051023">
    <property type="entry name" value="PP2A_Regulatory_Subunit_A"/>
</dbReference>
<feature type="repeat" description="HEAT" evidence="2">
    <location>
        <begin position="74"/>
        <end position="112"/>
    </location>
</feature>
<dbReference type="PANTHER" id="PTHR10648:SF4">
    <property type="entry name" value="PROTEIN PHOSPHATASE 2 (FORMERLY 2A), REGULATORY SUBUNIT A, BETA ISOFORM-RELATED"/>
    <property type="match status" value="1"/>
</dbReference>
<dbReference type="SUPFAM" id="SSF48371">
    <property type="entry name" value="ARM repeat"/>
    <property type="match status" value="1"/>
</dbReference>
<organism evidence="3 4">
    <name type="scientific">Basidiobolus ranarum</name>
    <dbReference type="NCBI Taxonomy" id="34480"/>
    <lineage>
        <taxon>Eukaryota</taxon>
        <taxon>Fungi</taxon>
        <taxon>Fungi incertae sedis</taxon>
        <taxon>Zoopagomycota</taxon>
        <taxon>Entomophthoromycotina</taxon>
        <taxon>Basidiobolomycetes</taxon>
        <taxon>Basidiobolales</taxon>
        <taxon>Basidiobolaceae</taxon>
        <taxon>Basidiobolus</taxon>
    </lineage>
</organism>
<accession>A0ABR2VNH2</accession>
<evidence type="ECO:0000313" key="4">
    <source>
        <dbReference type="Proteomes" id="UP001479436"/>
    </source>
</evidence>
<keyword evidence="1" id="KW-0677">Repeat</keyword>
<feature type="repeat" description="HEAT" evidence="2">
    <location>
        <begin position="118"/>
        <end position="144"/>
    </location>
</feature>
<proteinExistence type="predicted"/>
<name>A0ABR2VNH2_9FUNG</name>
<gene>
    <name evidence="3" type="primary">TPD3_4</name>
    <name evidence="3" type="ORF">K7432_015153</name>
</gene>
<evidence type="ECO:0000313" key="3">
    <source>
        <dbReference type="EMBL" id="KAK9686470.1"/>
    </source>
</evidence>
<dbReference type="PROSITE" id="PS50077">
    <property type="entry name" value="HEAT_REPEAT"/>
    <property type="match status" value="3"/>
</dbReference>
<sequence>MSWLNDSVYSIRTAATINLQKLTEVFGAEWAKQTILPEVLAMAAHPNYLYRMTTISALTTMASAVTPQMIKESILPTIVGLISDPVPNIRFSVAKSLETLFPLLKASPETTTIADDEVKPALLQLSEDSDVDVKFFAERALMAS</sequence>
<comment type="caution">
    <text evidence="3">The sequence shown here is derived from an EMBL/GenBank/DDBJ whole genome shotgun (WGS) entry which is preliminary data.</text>
</comment>
<protein>
    <submittedName>
        <fullName evidence="3">Protein phosphatase 2A structural subunit</fullName>
    </submittedName>
</protein>
<reference evidence="3 4" key="1">
    <citation type="submission" date="2023-04" db="EMBL/GenBank/DDBJ databases">
        <title>Genome of Basidiobolus ranarum AG-B5.</title>
        <authorList>
            <person name="Stajich J.E."/>
            <person name="Carter-House D."/>
            <person name="Gryganskyi A."/>
        </authorList>
    </citation>
    <scope>NUCLEOTIDE SEQUENCE [LARGE SCALE GENOMIC DNA]</scope>
    <source>
        <strain evidence="3 4">AG-B5</strain>
    </source>
</reference>
<dbReference type="InterPro" id="IPR021133">
    <property type="entry name" value="HEAT_type_2"/>
</dbReference>
<feature type="repeat" description="HEAT" evidence="2">
    <location>
        <begin position="35"/>
        <end position="73"/>
    </location>
</feature>
<keyword evidence="4" id="KW-1185">Reference proteome</keyword>
<dbReference type="PANTHER" id="PTHR10648">
    <property type="entry name" value="SERINE/THREONINE-PROTEIN PHOSPHATASE PP2A 65 KDA REGULATORY SUBUNIT"/>
    <property type="match status" value="1"/>
</dbReference>
<dbReference type="EMBL" id="JASJQH010008824">
    <property type="protein sequence ID" value="KAK9686470.1"/>
    <property type="molecule type" value="Genomic_DNA"/>
</dbReference>
<dbReference type="InterPro" id="IPR011989">
    <property type="entry name" value="ARM-like"/>
</dbReference>